<reference evidence="6" key="1">
    <citation type="submission" date="2017-09" db="EMBL/GenBank/DDBJ databases">
        <title>Depth-based differentiation of microbial function through sediment-hosted aquifers and enrichment of novel symbionts in the deep terrestrial subsurface.</title>
        <authorList>
            <person name="Probst A.J."/>
            <person name="Ladd B."/>
            <person name="Jarett J.K."/>
            <person name="Geller-Mcgrath D.E."/>
            <person name="Sieber C.M.K."/>
            <person name="Emerson J.B."/>
            <person name="Anantharaman K."/>
            <person name="Thomas B.C."/>
            <person name="Malmstrom R."/>
            <person name="Stieglmeier M."/>
            <person name="Klingl A."/>
            <person name="Woyke T."/>
            <person name="Ryan C.M."/>
            <person name="Banfield J.F."/>
        </authorList>
    </citation>
    <scope>NUCLEOTIDE SEQUENCE [LARGE SCALE GENOMIC DNA]</scope>
</reference>
<dbReference type="InterPro" id="IPR005144">
    <property type="entry name" value="ATP-cone_dom"/>
</dbReference>
<evidence type="ECO:0000313" key="5">
    <source>
        <dbReference type="EMBL" id="PIS15129.1"/>
    </source>
</evidence>
<keyword evidence="1 3" id="KW-0547">Nucleotide-binding</keyword>
<dbReference type="Proteomes" id="UP000231282">
    <property type="component" value="Unassembled WGS sequence"/>
</dbReference>
<name>A0A2H0WT96_9BACT</name>
<feature type="domain" description="ATP-cone" evidence="4">
    <location>
        <begin position="1"/>
        <end position="87"/>
    </location>
</feature>
<evidence type="ECO:0000259" key="4">
    <source>
        <dbReference type="PROSITE" id="PS51161"/>
    </source>
</evidence>
<accession>A0A2H0WT96</accession>
<gene>
    <name evidence="5" type="ORF">COT63_01640</name>
</gene>
<evidence type="ECO:0000256" key="2">
    <source>
        <dbReference type="ARBA" id="ARBA00022840"/>
    </source>
</evidence>
<dbReference type="GO" id="GO:0005524">
    <property type="term" value="F:ATP binding"/>
    <property type="evidence" value="ECO:0007669"/>
    <property type="project" value="UniProtKB-UniRule"/>
</dbReference>
<dbReference type="Pfam" id="PF03477">
    <property type="entry name" value="ATP-cone"/>
    <property type="match status" value="1"/>
</dbReference>
<sequence>MQVQKKDGRLEEFDRNKLKQSILAAGANENEAESITVQLESWAPSMAINNAVHSQVIRAKTIELLKITNPVAVKTYEEYRKEAGSAT</sequence>
<evidence type="ECO:0000256" key="1">
    <source>
        <dbReference type="ARBA" id="ARBA00022741"/>
    </source>
</evidence>
<protein>
    <recommendedName>
        <fullName evidence="4">ATP-cone domain-containing protein</fullName>
    </recommendedName>
</protein>
<comment type="caution">
    <text evidence="5">The sequence shown here is derived from an EMBL/GenBank/DDBJ whole genome shotgun (WGS) entry which is preliminary data.</text>
</comment>
<keyword evidence="2 3" id="KW-0067">ATP-binding</keyword>
<proteinExistence type="predicted"/>
<organism evidence="5 6">
    <name type="scientific">Candidatus Shapirobacteria bacterium CG09_land_8_20_14_0_10_38_17</name>
    <dbReference type="NCBI Taxonomy" id="1974884"/>
    <lineage>
        <taxon>Bacteria</taxon>
        <taxon>Candidatus Shapironibacteriota</taxon>
    </lineage>
</organism>
<evidence type="ECO:0000256" key="3">
    <source>
        <dbReference type="PROSITE-ProRule" id="PRU00492"/>
    </source>
</evidence>
<dbReference type="PROSITE" id="PS51161">
    <property type="entry name" value="ATP_CONE"/>
    <property type="match status" value="1"/>
</dbReference>
<dbReference type="EMBL" id="PEZH01000028">
    <property type="protein sequence ID" value="PIS15129.1"/>
    <property type="molecule type" value="Genomic_DNA"/>
</dbReference>
<dbReference type="AlphaFoldDB" id="A0A2H0WT96"/>
<evidence type="ECO:0000313" key="6">
    <source>
        <dbReference type="Proteomes" id="UP000231282"/>
    </source>
</evidence>